<dbReference type="Proteomes" id="UP000176998">
    <property type="component" value="Unassembled WGS sequence"/>
</dbReference>
<dbReference type="Pfam" id="PF04885">
    <property type="entry name" value="Stig1"/>
    <property type="match status" value="1"/>
</dbReference>
<proteinExistence type="inferred from homology"/>
<name>A0A1G4BKP1_9PEZI</name>
<gene>
    <name evidence="3" type="ORF">CORC01_02754</name>
</gene>
<evidence type="ECO:0000313" key="4">
    <source>
        <dbReference type="Proteomes" id="UP000176998"/>
    </source>
</evidence>
<organism evidence="3 4">
    <name type="scientific">Colletotrichum orchidophilum</name>
    <dbReference type="NCBI Taxonomy" id="1209926"/>
    <lineage>
        <taxon>Eukaryota</taxon>
        <taxon>Fungi</taxon>
        <taxon>Dikarya</taxon>
        <taxon>Ascomycota</taxon>
        <taxon>Pezizomycotina</taxon>
        <taxon>Sordariomycetes</taxon>
        <taxon>Hypocreomycetidae</taxon>
        <taxon>Glomerellales</taxon>
        <taxon>Glomerellaceae</taxon>
        <taxon>Colletotrichum</taxon>
    </lineage>
</organism>
<accession>A0A1G4BKP1</accession>
<evidence type="ECO:0000256" key="1">
    <source>
        <dbReference type="ARBA" id="ARBA00006010"/>
    </source>
</evidence>
<comment type="caution">
    <text evidence="3">The sequence shown here is derived from an EMBL/GenBank/DDBJ whole genome shotgun (WGS) entry which is preliminary data.</text>
</comment>
<feature type="non-terminal residue" evidence="3">
    <location>
        <position position="1"/>
    </location>
</feature>
<dbReference type="EMBL" id="MJBS01000016">
    <property type="protein sequence ID" value="OHF01876.1"/>
    <property type="molecule type" value="Genomic_DNA"/>
</dbReference>
<dbReference type="OrthoDB" id="439917at2759"/>
<sequence length="194" mass="21179">QCDEEKACGDFKYISTAQSQSDGKNCGKCGTKCSESKMCCDSKCVEKAIFQNNPMNCGKWGNKCPQTYNCHSSHCLEPYNCETGVCLLESCHVTILNGSGCGAGEDELCDCMETADGNPFCGTFDGQYCKDLCNSDLDCRHSKGKIYVRWDKTFCLAVASDDGKFKGVCFEAYGGKWERFGGLLLGLPASKVRI</sequence>
<evidence type="ECO:0000313" key="3">
    <source>
        <dbReference type="EMBL" id="OHF01876.1"/>
    </source>
</evidence>
<dbReference type="RefSeq" id="XP_022479018.1">
    <property type="nucleotide sequence ID" value="XM_022614404.1"/>
</dbReference>
<dbReference type="GeneID" id="34555914"/>
<comment type="similarity">
    <text evidence="1">Belongs to the STIG1 family.</text>
</comment>
<keyword evidence="4" id="KW-1185">Reference proteome</keyword>
<dbReference type="InterPro" id="IPR006969">
    <property type="entry name" value="Stig-like"/>
</dbReference>
<evidence type="ECO:0000256" key="2">
    <source>
        <dbReference type="ARBA" id="ARBA00022729"/>
    </source>
</evidence>
<dbReference type="AlphaFoldDB" id="A0A1G4BKP1"/>
<reference evidence="3 4" key="1">
    <citation type="submission" date="2016-09" db="EMBL/GenBank/DDBJ databases">
        <authorList>
            <person name="Capua I."/>
            <person name="De Benedictis P."/>
            <person name="Joannis T."/>
            <person name="Lombin L.H."/>
            <person name="Cattoli G."/>
        </authorList>
    </citation>
    <scope>NUCLEOTIDE SEQUENCE [LARGE SCALE GENOMIC DNA]</scope>
    <source>
        <strain evidence="3 4">IMI 309357</strain>
    </source>
</reference>
<protein>
    <submittedName>
        <fullName evidence="3">Uncharacterized protein</fullName>
    </submittedName>
</protein>
<keyword evidence="2" id="KW-0732">Signal</keyword>